<reference evidence="3" key="1">
    <citation type="journal article" date="2019" name="bioRxiv">
        <title>The Genome of the Zebra Mussel, Dreissena polymorpha: A Resource for Invasive Species Research.</title>
        <authorList>
            <person name="McCartney M.A."/>
            <person name="Auch B."/>
            <person name="Kono T."/>
            <person name="Mallez S."/>
            <person name="Zhang Y."/>
            <person name="Obille A."/>
            <person name="Becker A."/>
            <person name="Abrahante J.E."/>
            <person name="Garbe J."/>
            <person name="Badalamenti J.P."/>
            <person name="Herman A."/>
            <person name="Mangelson H."/>
            <person name="Liachko I."/>
            <person name="Sullivan S."/>
            <person name="Sone E.D."/>
            <person name="Koren S."/>
            <person name="Silverstein K.A.T."/>
            <person name="Beckman K.B."/>
            <person name="Gohl D.M."/>
        </authorList>
    </citation>
    <scope>NUCLEOTIDE SEQUENCE</scope>
    <source>
        <strain evidence="3">Duluth1</strain>
        <tissue evidence="3">Whole animal</tissue>
    </source>
</reference>
<keyword evidence="1" id="KW-0040">ANK repeat</keyword>
<protein>
    <recommendedName>
        <fullName evidence="5">Ankyrin repeat and SAM domain-containing protein 6</fullName>
    </recommendedName>
</protein>
<feature type="compositionally biased region" description="Polar residues" evidence="2">
    <location>
        <begin position="67"/>
        <end position="85"/>
    </location>
</feature>
<feature type="compositionally biased region" description="Low complexity" evidence="2">
    <location>
        <begin position="194"/>
        <end position="204"/>
    </location>
</feature>
<feature type="region of interest" description="Disordered" evidence="2">
    <location>
        <begin position="1"/>
        <end position="132"/>
    </location>
</feature>
<evidence type="ECO:0000256" key="1">
    <source>
        <dbReference type="PROSITE-ProRule" id="PRU00023"/>
    </source>
</evidence>
<dbReference type="InterPro" id="IPR002110">
    <property type="entry name" value="Ankyrin_rpt"/>
</dbReference>
<dbReference type="Pfam" id="PF13637">
    <property type="entry name" value="Ank_4"/>
    <property type="match status" value="1"/>
</dbReference>
<feature type="compositionally biased region" description="Low complexity" evidence="2">
    <location>
        <begin position="86"/>
        <end position="96"/>
    </location>
</feature>
<evidence type="ECO:0000313" key="4">
    <source>
        <dbReference type="Proteomes" id="UP000828390"/>
    </source>
</evidence>
<dbReference type="SMART" id="SM00248">
    <property type="entry name" value="ANK"/>
    <property type="match status" value="2"/>
</dbReference>
<dbReference type="EMBL" id="JAIWYP010000002">
    <property type="protein sequence ID" value="KAH3872301.1"/>
    <property type="molecule type" value="Genomic_DNA"/>
</dbReference>
<sequence length="284" mass="31257">MLSRKSHTKMEDLRRVSSWKPKKEKKSILARSKSEGMGDCSLPADLRTPGPPMIPRSAWNFEDDTDSTTSSENMTTGSDDVSVQKTPTPLYYTTPPKANITRNADDRKSSKRPSSHHSDPSHLNLRGRSVSLDCGDGRMMKLFASESDNLQNIPSSREGLRASPSDPGSLLHNGYPSPGRPPRTPLSTPKKRPSISSSETSSSSPGKLERKRLSKEYKTYDIIALFDAVENQDLDAVKDILETNGIDINSVNSEFLTPLDVAVMTNNIPMAKMLLSHGARESPM</sequence>
<dbReference type="GO" id="GO:0061172">
    <property type="term" value="P:regulation of establishment of bipolar cell polarity"/>
    <property type="evidence" value="ECO:0007669"/>
    <property type="project" value="TreeGrafter"/>
</dbReference>
<reference evidence="3" key="2">
    <citation type="submission" date="2020-11" db="EMBL/GenBank/DDBJ databases">
        <authorList>
            <person name="McCartney M.A."/>
            <person name="Auch B."/>
            <person name="Kono T."/>
            <person name="Mallez S."/>
            <person name="Becker A."/>
            <person name="Gohl D.M."/>
            <person name="Silverstein K.A.T."/>
            <person name="Koren S."/>
            <person name="Bechman K.B."/>
            <person name="Herman A."/>
            <person name="Abrahante J.E."/>
            <person name="Garbe J."/>
        </authorList>
    </citation>
    <scope>NUCLEOTIDE SEQUENCE</scope>
    <source>
        <strain evidence="3">Duluth1</strain>
        <tissue evidence="3">Whole animal</tissue>
    </source>
</reference>
<name>A0A9D4M9T7_DREPO</name>
<dbReference type="InterPro" id="IPR039269">
    <property type="entry name" value="ANKFN1"/>
</dbReference>
<accession>A0A9D4M9T7</accession>
<dbReference type="GO" id="GO:0005819">
    <property type="term" value="C:spindle"/>
    <property type="evidence" value="ECO:0007669"/>
    <property type="project" value="TreeGrafter"/>
</dbReference>
<dbReference type="PROSITE" id="PS50297">
    <property type="entry name" value="ANK_REP_REGION"/>
    <property type="match status" value="1"/>
</dbReference>
<dbReference type="Gene3D" id="1.25.40.20">
    <property type="entry name" value="Ankyrin repeat-containing domain"/>
    <property type="match status" value="1"/>
</dbReference>
<dbReference type="AlphaFoldDB" id="A0A9D4M9T7"/>
<feature type="region of interest" description="Disordered" evidence="2">
    <location>
        <begin position="148"/>
        <end position="210"/>
    </location>
</feature>
<gene>
    <name evidence="3" type="ORF">DPMN_035516</name>
</gene>
<keyword evidence="4" id="KW-1185">Reference proteome</keyword>
<evidence type="ECO:0008006" key="5">
    <source>
        <dbReference type="Google" id="ProtNLM"/>
    </source>
</evidence>
<evidence type="ECO:0000256" key="2">
    <source>
        <dbReference type="SAM" id="MobiDB-lite"/>
    </source>
</evidence>
<comment type="caution">
    <text evidence="3">The sequence shown here is derived from an EMBL/GenBank/DDBJ whole genome shotgun (WGS) entry which is preliminary data.</text>
</comment>
<dbReference type="Proteomes" id="UP000828390">
    <property type="component" value="Unassembled WGS sequence"/>
</dbReference>
<proteinExistence type="predicted"/>
<feature type="non-terminal residue" evidence="3">
    <location>
        <position position="1"/>
    </location>
</feature>
<evidence type="ECO:0000313" key="3">
    <source>
        <dbReference type="EMBL" id="KAH3872301.1"/>
    </source>
</evidence>
<organism evidence="3 4">
    <name type="scientific">Dreissena polymorpha</name>
    <name type="common">Zebra mussel</name>
    <name type="synonym">Mytilus polymorpha</name>
    <dbReference type="NCBI Taxonomy" id="45954"/>
    <lineage>
        <taxon>Eukaryota</taxon>
        <taxon>Metazoa</taxon>
        <taxon>Spiralia</taxon>
        <taxon>Lophotrochozoa</taxon>
        <taxon>Mollusca</taxon>
        <taxon>Bivalvia</taxon>
        <taxon>Autobranchia</taxon>
        <taxon>Heteroconchia</taxon>
        <taxon>Euheterodonta</taxon>
        <taxon>Imparidentia</taxon>
        <taxon>Neoheterodontei</taxon>
        <taxon>Myida</taxon>
        <taxon>Dreissenoidea</taxon>
        <taxon>Dreissenidae</taxon>
        <taxon>Dreissena</taxon>
    </lineage>
</organism>
<dbReference type="SUPFAM" id="SSF48403">
    <property type="entry name" value="Ankyrin repeat"/>
    <property type="match status" value="1"/>
</dbReference>
<feature type="repeat" description="ANK" evidence="1">
    <location>
        <begin position="254"/>
        <end position="284"/>
    </location>
</feature>
<dbReference type="PANTHER" id="PTHR21437:SF1">
    <property type="entry name" value="WIDE AWAKE"/>
    <property type="match status" value="1"/>
</dbReference>
<dbReference type="PANTHER" id="PTHR21437">
    <property type="entry name" value="WIDE AWAKE"/>
    <property type="match status" value="1"/>
</dbReference>
<dbReference type="InterPro" id="IPR036770">
    <property type="entry name" value="Ankyrin_rpt-contain_sf"/>
</dbReference>
<dbReference type="GO" id="GO:0000132">
    <property type="term" value="P:establishment of mitotic spindle orientation"/>
    <property type="evidence" value="ECO:0007669"/>
    <property type="project" value="TreeGrafter"/>
</dbReference>
<dbReference type="PROSITE" id="PS50088">
    <property type="entry name" value="ANK_REPEAT"/>
    <property type="match status" value="1"/>
</dbReference>